<dbReference type="PIRSF" id="PIRSF000331">
    <property type="entry name" value="HpaA_HpaB"/>
    <property type="match status" value="1"/>
</dbReference>
<dbReference type="STRING" id="1427518.XSR1_90067"/>
<sequence length="480" mass="54270">MKNMMRTGEEYINALCDGRTVFINGESITNHVDHPAFRNSIRTIANLYDYKIAHADEMAFKTEDGKQMSLHWQLPTTPERLIARGYFSYEWAKQTAGWVGKGPNHVASMLVGMMTHIELLESHSPERANAFRDYFAYASENDLYLTHALVNPQGDRSKTPGEHTKNLYHSLGIVEKNDKGIIVRGAKMLATGAVLADEVLVGAQKPLKQGIDERYALCFAMPLNAKGIKIIARNSYEFGKNAKDYPLSSRFDENDSMLYFDDVLVPWERVFICEDIDAIFNLMGVTAAPVLMDIQSMARYVVKLHFLAGLAQEMTEINGVDQLPAVKESLAQLASYAMNIEGLFKGVLHCPEVHNGYYLPNRTQLSVYQVISQSLYPKVMETIRKLAGGGILMLPSGEADLENDEILAFIEKSQYSSITSPVERIRMMKLVWDAVGSEFASRHQQYELFYTGAPYQTLARLYHQYNWQASKELVEKIKML</sequence>
<dbReference type="Proteomes" id="UP000019202">
    <property type="component" value="Unassembled WGS sequence"/>
</dbReference>
<comment type="caution">
    <text evidence="7">The sequence shown here is derived from an EMBL/GenBank/DDBJ whole genome shotgun (WGS) entry which is preliminary data.</text>
</comment>
<keyword evidence="3" id="KW-0560">Oxidoreductase</keyword>
<evidence type="ECO:0000256" key="4">
    <source>
        <dbReference type="PIRSR" id="PIRSR000331-2"/>
    </source>
</evidence>
<dbReference type="GO" id="GO:0004497">
    <property type="term" value="F:monooxygenase activity"/>
    <property type="evidence" value="ECO:0007669"/>
    <property type="project" value="UniProtKB-KW"/>
</dbReference>
<dbReference type="Pfam" id="PF11794">
    <property type="entry name" value="HpaB_N"/>
    <property type="match status" value="1"/>
</dbReference>
<dbReference type="InterPro" id="IPR046373">
    <property type="entry name" value="Acyl-CoA_Oxase/DH_mid-dom_sf"/>
</dbReference>
<dbReference type="InterPro" id="IPR004925">
    <property type="entry name" value="HpaB/PvcC/4-BUDH"/>
</dbReference>
<evidence type="ECO:0000259" key="6">
    <source>
        <dbReference type="Pfam" id="PF11794"/>
    </source>
</evidence>
<proteinExistence type="predicted"/>
<keyword evidence="1" id="KW-0285">Flavoprotein</keyword>
<dbReference type="InterPro" id="IPR009100">
    <property type="entry name" value="AcylCoA_DH/oxidase_NM_dom_sf"/>
</dbReference>
<evidence type="ECO:0000256" key="1">
    <source>
        <dbReference type="ARBA" id="ARBA00022630"/>
    </source>
</evidence>
<keyword evidence="7" id="KW-0413">Isomerase</keyword>
<evidence type="ECO:0000256" key="3">
    <source>
        <dbReference type="ARBA" id="ARBA00023002"/>
    </source>
</evidence>
<dbReference type="EMBL" id="CBXF010000154">
    <property type="protein sequence ID" value="CDL85728.1"/>
    <property type="molecule type" value="Genomic_DNA"/>
</dbReference>
<keyword evidence="8" id="KW-1185">Reference proteome</keyword>
<dbReference type="SUPFAM" id="SSF47203">
    <property type="entry name" value="Acyl-CoA dehydrogenase C-terminal domain-like"/>
    <property type="match status" value="1"/>
</dbReference>
<dbReference type="Gene3D" id="2.40.110.10">
    <property type="entry name" value="Butyryl-CoA Dehydrogenase, subunit A, domain 2"/>
    <property type="match status" value="1"/>
</dbReference>
<feature type="domain" description="HpaB/PvcC/4-BUDH C-terminal" evidence="5">
    <location>
        <begin position="285"/>
        <end position="477"/>
    </location>
</feature>
<organism evidence="7 8">
    <name type="scientific">Xenorhabdus szentirmaii DSM 16338</name>
    <dbReference type="NCBI Taxonomy" id="1427518"/>
    <lineage>
        <taxon>Bacteria</taxon>
        <taxon>Pseudomonadati</taxon>
        <taxon>Pseudomonadota</taxon>
        <taxon>Gammaproteobacteria</taxon>
        <taxon>Enterobacterales</taxon>
        <taxon>Morganellaceae</taxon>
        <taxon>Xenorhabdus</taxon>
    </lineage>
</organism>
<dbReference type="EC" id="5.3.3.3" evidence="7"/>
<dbReference type="Gene3D" id="1.20.140.10">
    <property type="entry name" value="Butyryl-CoA Dehydrogenase, subunit A, domain 3"/>
    <property type="match status" value="1"/>
</dbReference>
<feature type="binding site" evidence="4">
    <location>
        <begin position="153"/>
        <end position="156"/>
    </location>
    <ligand>
        <name>FAD</name>
        <dbReference type="ChEBI" id="CHEBI:57692"/>
    </ligand>
</feature>
<dbReference type="InterPro" id="IPR024719">
    <property type="entry name" value="HpaB/PvcC/4-BUDH_C"/>
</dbReference>
<keyword evidence="2 4" id="KW-0274">FAD</keyword>
<dbReference type="AlphaFoldDB" id="W1J6Q1"/>
<name>W1J6Q1_9GAMM</name>
<dbReference type="InterPro" id="IPR024674">
    <property type="entry name" value="HpaB/PvcC/4-BUDH_N"/>
</dbReference>
<protein>
    <submittedName>
        <fullName evidence="7">4-hydroxyphenylacetate 3-monooxygenase,oxygenase component (4-HPA 3-monooxygenase large component) (4-HPA 3-hydroxylase)</fullName>
        <ecNumber evidence="7">5.3.3.3</ecNumber>
    </submittedName>
</protein>
<feature type="binding site" evidence="4">
    <location>
        <position position="191"/>
    </location>
    <ligand>
        <name>FAD</name>
        <dbReference type="ChEBI" id="CHEBI:57692"/>
    </ligand>
</feature>
<dbReference type="Gene3D" id="1.10.3140.10">
    <property type="entry name" value="4-hydroxybutyryl-coa dehydratase, domain 1"/>
    <property type="match status" value="1"/>
</dbReference>
<dbReference type="PANTHER" id="PTHR36117:SF3">
    <property type="entry name" value="4-HYDROXYPHENYLACETATE 3-MONOOXYGENASE-RELATED"/>
    <property type="match status" value="1"/>
</dbReference>
<feature type="binding site" evidence="4">
    <location>
        <begin position="147"/>
        <end position="149"/>
    </location>
    <ligand>
        <name>FAD</name>
        <dbReference type="ChEBI" id="CHEBI:57692"/>
    </ligand>
</feature>
<dbReference type="InterPro" id="IPR036250">
    <property type="entry name" value="AcylCo_DH-like_C"/>
</dbReference>
<dbReference type="PANTHER" id="PTHR36117">
    <property type="entry name" value="4-HYDROXYPHENYLACETATE 3-MONOOXYGENASE-RELATED"/>
    <property type="match status" value="1"/>
</dbReference>
<dbReference type="GO" id="GO:0016627">
    <property type="term" value="F:oxidoreductase activity, acting on the CH-CH group of donors"/>
    <property type="evidence" value="ECO:0007669"/>
    <property type="project" value="InterPro"/>
</dbReference>
<feature type="domain" description="HpaB/PvcC/4-BUDH N-terminal" evidence="6">
    <location>
        <begin position="7"/>
        <end position="272"/>
    </location>
</feature>
<gene>
    <name evidence="7" type="ORF">XSR1_90067</name>
</gene>
<dbReference type="SUPFAM" id="SSF56645">
    <property type="entry name" value="Acyl-CoA dehydrogenase NM domain-like"/>
    <property type="match status" value="1"/>
</dbReference>
<evidence type="ECO:0000259" key="5">
    <source>
        <dbReference type="Pfam" id="PF03241"/>
    </source>
</evidence>
<reference evidence="7" key="1">
    <citation type="submission" date="2013-11" db="EMBL/GenBank/DDBJ databases">
        <title>Draft genome sequence and annotation of the entomopathogenic bacteria, Xenorhabdus cabanillasi strain JM26 and Xenorhabdus szentirmai strain DSM 16338.</title>
        <authorList>
            <person name="Gualtieri M."/>
            <person name="Ogier J.C."/>
            <person name="Pages S."/>
            <person name="Givaudan A."/>
            <person name="Gaudriault S."/>
        </authorList>
    </citation>
    <scope>NUCLEOTIDE SEQUENCE [LARGE SCALE GENOMIC DNA]</scope>
    <source>
        <strain evidence="7">DSM 16338</strain>
    </source>
</reference>
<accession>W1J6Q1</accession>
<evidence type="ECO:0000313" key="7">
    <source>
        <dbReference type="EMBL" id="CDL85728.1"/>
    </source>
</evidence>
<dbReference type="Pfam" id="PF03241">
    <property type="entry name" value="HpaB"/>
    <property type="match status" value="1"/>
</dbReference>
<dbReference type="GO" id="GO:0050393">
    <property type="term" value="F:vinylacetyl-CoA delta-isomerase activity"/>
    <property type="evidence" value="ECO:0007669"/>
    <property type="project" value="UniProtKB-EC"/>
</dbReference>
<evidence type="ECO:0000256" key="2">
    <source>
        <dbReference type="ARBA" id="ARBA00022827"/>
    </source>
</evidence>
<evidence type="ECO:0000313" key="8">
    <source>
        <dbReference type="Proteomes" id="UP000019202"/>
    </source>
</evidence>